<dbReference type="SUPFAM" id="SSF52540">
    <property type="entry name" value="P-loop containing nucleoside triphosphate hydrolases"/>
    <property type="match status" value="1"/>
</dbReference>
<dbReference type="CDD" id="cd18793">
    <property type="entry name" value="SF2_C_SNF"/>
    <property type="match status" value="1"/>
</dbReference>
<sequence>MCCSLLQNSLEDLYSLLRFLRVEPWCNLTLWQKLIQRPYENGDPRSLELAKADTFLPPPIDIQLIECEQSESERDFYEALFERSEVQFDQYVAQGKVLHHYANILDLLMQLRRCCNHPFLVMCGSDTQKRADLSRHARRFLQTNTECPEESNQNDPRQQAELNKLATGGKCPIRRQLLQKDDLITYSSESPFKLDVKNNVTESSKVSKLFEFLQRILNTSSEKSIVFSQWASFFYLLENSLRRKGIGFLRYDGKLTQKQREKVLDEFNQTREKRVMLMSLKDGGVGLNLTAASNVFIMDTVEDRLQQVQARKQRLISGTLTDDEVRTARIQDLKMLFTREFIYLEVFSLTNTLHFSSRRRSHALPRMAESHRTRPSRRQPSRLQSRAPSSLQINRTVEWNVAIPLLSPLVSSPPPPPQKDEPPPPQQQRPPEKVVFKKWQHPAAPFCYEPPSRVPPFVNV</sequence>
<keyword evidence="8" id="KW-1185">Reference proteome</keyword>
<dbReference type="Gene3D" id="3.40.50.300">
    <property type="entry name" value="P-loop containing nucleotide triphosphate hydrolases"/>
    <property type="match status" value="1"/>
</dbReference>
<evidence type="ECO:0000313" key="8">
    <source>
        <dbReference type="Proteomes" id="UP000008827"/>
    </source>
</evidence>
<dbReference type="AlphaFoldDB" id="A0A0R0HML7"/>
<dbReference type="PROSITE" id="PS51194">
    <property type="entry name" value="HELICASE_CTER"/>
    <property type="match status" value="1"/>
</dbReference>
<dbReference type="GO" id="GO:0005634">
    <property type="term" value="C:nucleus"/>
    <property type="evidence" value="ECO:0000318"/>
    <property type="project" value="GO_Central"/>
</dbReference>
<dbReference type="InParanoid" id="A0A0R0HML7"/>
<dbReference type="InterPro" id="IPR050628">
    <property type="entry name" value="SNF2_RAD54_helicase_TF"/>
</dbReference>
<dbReference type="GO" id="GO:0008094">
    <property type="term" value="F:ATP-dependent activity, acting on DNA"/>
    <property type="evidence" value="ECO:0000318"/>
    <property type="project" value="GO_Central"/>
</dbReference>
<feature type="region of interest" description="Disordered" evidence="4">
    <location>
        <begin position="359"/>
        <end position="389"/>
    </location>
</feature>
<feature type="region of interest" description="Disordered" evidence="4">
    <location>
        <begin position="408"/>
        <end position="435"/>
    </location>
</feature>
<dbReference type="EnsemblPlants" id="KRH31724">
    <property type="protein sequence ID" value="KRH31724"/>
    <property type="gene ID" value="GLYMA_10G008000"/>
</dbReference>
<evidence type="ECO:0000256" key="2">
    <source>
        <dbReference type="ARBA" id="ARBA00022801"/>
    </source>
</evidence>
<keyword evidence="3" id="KW-0067">ATP-binding</keyword>
<dbReference type="GO" id="GO:0016787">
    <property type="term" value="F:hydrolase activity"/>
    <property type="evidence" value="ECO:0007669"/>
    <property type="project" value="UniProtKB-KW"/>
</dbReference>
<reference evidence="6" key="3">
    <citation type="submission" date="2018-07" db="EMBL/GenBank/DDBJ databases">
        <title>WGS assembly of Glycine max.</title>
        <authorList>
            <person name="Schmutz J."/>
            <person name="Cannon S."/>
            <person name="Schlueter J."/>
            <person name="Ma J."/>
            <person name="Mitros T."/>
            <person name="Nelson W."/>
            <person name="Hyten D."/>
            <person name="Song Q."/>
            <person name="Thelen J."/>
            <person name="Cheng J."/>
            <person name="Xu D."/>
            <person name="Hellsten U."/>
            <person name="May G."/>
            <person name="Yu Y."/>
            <person name="Sakurai T."/>
            <person name="Umezawa T."/>
            <person name="Bhattacharyya M."/>
            <person name="Sandhu D."/>
            <person name="Valliyodan B."/>
            <person name="Lindquist E."/>
            <person name="Peto M."/>
            <person name="Grant D."/>
            <person name="Shu S."/>
            <person name="Goodstein D."/>
            <person name="Barry K."/>
            <person name="Futrell-Griggs M."/>
            <person name="Abernathy B."/>
            <person name="Du J."/>
            <person name="Tian Z."/>
            <person name="Zhu L."/>
            <person name="Gill N."/>
            <person name="Joshi T."/>
            <person name="Libault M."/>
            <person name="Sethuraman A."/>
            <person name="Zhang X."/>
            <person name="Shinozaki K."/>
            <person name="Nguyen H."/>
            <person name="Wing R."/>
            <person name="Cregan P."/>
            <person name="Specht J."/>
            <person name="Grimwood J."/>
            <person name="Rokhsar D."/>
            <person name="Stacey G."/>
            <person name="Shoemaker R."/>
            <person name="Jackson S."/>
        </authorList>
    </citation>
    <scope>NUCLEOTIDE SEQUENCE</scope>
    <source>
        <tissue evidence="6">Callus</tissue>
    </source>
</reference>
<evidence type="ECO:0000256" key="4">
    <source>
        <dbReference type="SAM" id="MobiDB-lite"/>
    </source>
</evidence>
<evidence type="ECO:0000313" key="6">
    <source>
        <dbReference type="EMBL" id="KRH31724.1"/>
    </source>
</evidence>
<dbReference type="SMART" id="SM00490">
    <property type="entry name" value="HELICc"/>
    <property type="match status" value="1"/>
</dbReference>
<name>A0A0R0HML7_SOYBN</name>
<dbReference type="STRING" id="3847.A0A0R0HML7"/>
<evidence type="ECO:0000256" key="1">
    <source>
        <dbReference type="ARBA" id="ARBA00022741"/>
    </source>
</evidence>
<proteinExistence type="predicted"/>
<organism evidence="6">
    <name type="scientific">Glycine max</name>
    <name type="common">Soybean</name>
    <name type="synonym">Glycine hispida</name>
    <dbReference type="NCBI Taxonomy" id="3847"/>
    <lineage>
        <taxon>Eukaryota</taxon>
        <taxon>Viridiplantae</taxon>
        <taxon>Streptophyta</taxon>
        <taxon>Embryophyta</taxon>
        <taxon>Tracheophyta</taxon>
        <taxon>Spermatophyta</taxon>
        <taxon>Magnoliopsida</taxon>
        <taxon>eudicotyledons</taxon>
        <taxon>Gunneridae</taxon>
        <taxon>Pentapetalae</taxon>
        <taxon>rosids</taxon>
        <taxon>fabids</taxon>
        <taxon>Fabales</taxon>
        <taxon>Fabaceae</taxon>
        <taxon>Papilionoideae</taxon>
        <taxon>50 kb inversion clade</taxon>
        <taxon>NPAAA clade</taxon>
        <taxon>indigoferoid/millettioid clade</taxon>
        <taxon>Phaseoleae</taxon>
        <taxon>Glycine</taxon>
        <taxon>Glycine subgen. Soja</taxon>
    </lineage>
</organism>
<reference evidence="7" key="2">
    <citation type="submission" date="2018-02" db="UniProtKB">
        <authorList>
            <consortium name="EnsemblPlants"/>
        </authorList>
    </citation>
    <scope>IDENTIFICATION</scope>
    <source>
        <strain evidence="7">Williams 82</strain>
    </source>
</reference>
<dbReference type="InterPro" id="IPR000330">
    <property type="entry name" value="SNF2_N"/>
</dbReference>
<dbReference type="SMR" id="A0A0R0HML7"/>
<accession>A0A0R0HML7</accession>
<dbReference type="GO" id="GO:0005524">
    <property type="term" value="F:ATP binding"/>
    <property type="evidence" value="ECO:0007669"/>
    <property type="project" value="UniProtKB-KW"/>
</dbReference>
<gene>
    <name evidence="6" type="ORF">GLYMA_10G008000</name>
</gene>
<dbReference type="Pfam" id="PF00176">
    <property type="entry name" value="SNF2-rel_dom"/>
    <property type="match status" value="1"/>
</dbReference>
<dbReference type="Proteomes" id="UP000008827">
    <property type="component" value="Chromosome 10"/>
</dbReference>
<dbReference type="PANTHER" id="PTHR45626">
    <property type="entry name" value="TRANSCRIPTION TERMINATION FACTOR 2-RELATED"/>
    <property type="match status" value="1"/>
</dbReference>
<reference evidence="6 7" key="1">
    <citation type="journal article" date="2010" name="Nature">
        <title>Genome sequence of the palaeopolyploid soybean.</title>
        <authorList>
            <person name="Schmutz J."/>
            <person name="Cannon S.B."/>
            <person name="Schlueter J."/>
            <person name="Ma J."/>
            <person name="Mitros T."/>
            <person name="Nelson W."/>
            <person name="Hyten D.L."/>
            <person name="Song Q."/>
            <person name="Thelen J.J."/>
            <person name="Cheng J."/>
            <person name="Xu D."/>
            <person name="Hellsten U."/>
            <person name="May G.D."/>
            <person name="Yu Y."/>
            <person name="Sakurai T."/>
            <person name="Umezawa T."/>
            <person name="Bhattacharyya M.K."/>
            <person name="Sandhu D."/>
            <person name="Valliyodan B."/>
            <person name="Lindquist E."/>
            <person name="Peto M."/>
            <person name="Grant D."/>
            <person name="Shu S."/>
            <person name="Goodstein D."/>
            <person name="Barry K."/>
            <person name="Futrell-Griggs M."/>
            <person name="Abernathy B."/>
            <person name="Du J."/>
            <person name="Tian Z."/>
            <person name="Zhu L."/>
            <person name="Gill N."/>
            <person name="Joshi T."/>
            <person name="Libault M."/>
            <person name="Sethuraman A."/>
            <person name="Zhang X.-C."/>
            <person name="Shinozaki K."/>
            <person name="Nguyen H.T."/>
            <person name="Wing R.A."/>
            <person name="Cregan P."/>
            <person name="Specht J."/>
            <person name="Grimwood J."/>
            <person name="Rokhsar D."/>
            <person name="Stacey G."/>
            <person name="Shoemaker R.C."/>
            <person name="Jackson S.A."/>
        </authorList>
    </citation>
    <scope>NUCLEOTIDE SEQUENCE</scope>
    <source>
        <strain evidence="7">cv. Williams 82</strain>
        <tissue evidence="6">Callus</tissue>
    </source>
</reference>
<dbReference type="EMBL" id="CM000843">
    <property type="protein sequence ID" value="KRH31724.1"/>
    <property type="molecule type" value="Genomic_DNA"/>
</dbReference>
<dbReference type="Gramene" id="KRH31724">
    <property type="protein sequence ID" value="KRH31724"/>
    <property type="gene ID" value="GLYMA_10G008000"/>
</dbReference>
<dbReference type="PANTHER" id="PTHR45626:SF22">
    <property type="entry name" value="DNA REPAIR PROTEIN RAD5"/>
    <property type="match status" value="1"/>
</dbReference>
<evidence type="ECO:0000259" key="5">
    <source>
        <dbReference type="PROSITE" id="PS51194"/>
    </source>
</evidence>
<feature type="compositionally biased region" description="Pro residues" evidence="4">
    <location>
        <begin position="411"/>
        <end position="428"/>
    </location>
</feature>
<protein>
    <recommendedName>
        <fullName evidence="5">Helicase C-terminal domain-containing protein</fullName>
    </recommendedName>
</protein>
<dbReference type="OMA" id="GQECISK"/>
<evidence type="ECO:0000313" key="7">
    <source>
        <dbReference type="EnsemblPlants" id="KRH31724"/>
    </source>
</evidence>
<dbReference type="GO" id="GO:0006281">
    <property type="term" value="P:DNA repair"/>
    <property type="evidence" value="ECO:0000318"/>
    <property type="project" value="GO_Central"/>
</dbReference>
<dbReference type="InterPro" id="IPR001650">
    <property type="entry name" value="Helicase_C-like"/>
</dbReference>
<dbReference type="InterPro" id="IPR027417">
    <property type="entry name" value="P-loop_NTPase"/>
</dbReference>
<keyword evidence="1" id="KW-0547">Nucleotide-binding</keyword>
<evidence type="ECO:0000256" key="3">
    <source>
        <dbReference type="ARBA" id="ARBA00022840"/>
    </source>
</evidence>
<feature type="domain" description="Helicase C-terminal" evidence="5">
    <location>
        <begin position="211"/>
        <end position="354"/>
    </location>
</feature>
<keyword evidence="2" id="KW-0378">Hydrolase</keyword>
<dbReference type="InterPro" id="IPR049730">
    <property type="entry name" value="SNF2/RAD54-like_C"/>
</dbReference>
<dbReference type="Pfam" id="PF00271">
    <property type="entry name" value="Helicase_C"/>
    <property type="match status" value="1"/>
</dbReference>